<keyword evidence="9" id="KW-1185">Reference proteome</keyword>
<evidence type="ECO:0000313" key="9">
    <source>
        <dbReference type="Proteomes" id="UP000309174"/>
    </source>
</evidence>
<feature type="transmembrane region" description="Helical" evidence="6">
    <location>
        <begin position="289"/>
        <end position="310"/>
    </location>
</feature>
<evidence type="ECO:0000256" key="4">
    <source>
        <dbReference type="ARBA" id="ARBA00023136"/>
    </source>
</evidence>
<reference evidence="8 9" key="1">
    <citation type="submission" date="2019-05" db="EMBL/GenBank/DDBJ databases">
        <title>Draft genome sequence of Actinomadura sp. 14C53.</title>
        <authorList>
            <person name="Saricaoglu S."/>
            <person name="Isik K."/>
        </authorList>
    </citation>
    <scope>NUCLEOTIDE SEQUENCE [LARGE SCALE GENOMIC DNA]</scope>
    <source>
        <strain evidence="8 9">14C53</strain>
    </source>
</reference>
<dbReference type="CDD" id="cd17321">
    <property type="entry name" value="MFS_MMR_MDR_like"/>
    <property type="match status" value="1"/>
</dbReference>
<dbReference type="Gene3D" id="1.20.1720.10">
    <property type="entry name" value="Multidrug resistance protein D"/>
    <property type="match status" value="1"/>
</dbReference>
<name>A0A5C4JIB8_9ACTN</name>
<feature type="transmembrane region" description="Helical" evidence="6">
    <location>
        <begin position="64"/>
        <end position="88"/>
    </location>
</feature>
<dbReference type="Proteomes" id="UP000309174">
    <property type="component" value="Unassembled WGS sequence"/>
</dbReference>
<dbReference type="Pfam" id="PF07690">
    <property type="entry name" value="MFS_1"/>
    <property type="match status" value="1"/>
</dbReference>
<feature type="transmembrane region" description="Helical" evidence="6">
    <location>
        <begin position="396"/>
        <end position="415"/>
    </location>
</feature>
<feature type="transmembrane region" description="Helical" evidence="6">
    <location>
        <begin position="132"/>
        <end position="151"/>
    </location>
</feature>
<dbReference type="InterPro" id="IPR011701">
    <property type="entry name" value="MFS"/>
</dbReference>
<feature type="transmembrane region" description="Helical" evidence="6">
    <location>
        <begin position="257"/>
        <end position="277"/>
    </location>
</feature>
<feature type="transmembrane region" description="Helical" evidence="6">
    <location>
        <begin position="224"/>
        <end position="245"/>
    </location>
</feature>
<evidence type="ECO:0000259" key="7">
    <source>
        <dbReference type="PROSITE" id="PS50850"/>
    </source>
</evidence>
<dbReference type="GO" id="GO:0022857">
    <property type="term" value="F:transmembrane transporter activity"/>
    <property type="evidence" value="ECO:0007669"/>
    <property type="project" value="InterPro"/>
</dbReference>
<dbReference type="OrthoDB" id="783189at2"/>
<feature type="region of interest" description="Disordered" evidence="5">
    <location>
        <begin position="26"/>
        <end position="58"/>
    </location>
</feature>
<feature type="domain" description="Major facilitator superfamily (MFS) profile" evidence="7">
    <location>
        <begin position="66"/>
        <end position="531"/>
    </location>
</feature>
<evidence type="ECO:0000313" key="8">
    <source>
        <dbReference type="EMBL" id="TMR06471.1"/>
    </source>
</evidence>
<evidence type="ECO:0000256" key="3">
    <source>
        <dbReference type="ARBA" id="ARBA00022989"/>
    </source>
</evidence>
<feature type="transmembrane region" description="Helical" evidence="6">
    <location>
        <begin position="508"/>
        <end position="526"/>
    </location>
</feature>
<feature type="transmembrane region" description="Helical" evidence="6">
    <location>
        <begin position="427"/>
        <end position="454"/>
    </location>
</feature>
<feature type="transmembrane region" description="Helical" evidence="6">
    <location>
        <begin position="190"/>
        <end position="212"/>
    </location>
</feature>
<proteinExistence type="predicted"/>
<dbReference type="EMBL" id="VCKW01000014">
    <property type="protein sequence ID" value="TMR06471.1"/>
    <property type="molecule type" value="Genomic_DNA"/>
</dbReference>
<evidence type="ECO:0000256" key="1">
    <source>
        <dbReference type="ARBA" id="ARBA00004651"/>
    </source>
</evidence>
<sequence length="533" mass="54673">MKHSVLLLLEQSIPLQQEGRAVAATLDTSVSPSEIRPDAPQETAGAPVPVEGRPSGTALSPRRWLGLSAVLAATLLNLLDSTVVNVAAPAIRADLGGSYSALQWMAAGYTLALAVALLTGGRLGDMFGRKPVLLVGAAGFVVTSVACAFAWSPESLIAARVAQGLCAAVMIPQGFGLIRDLFGAKDIGKAFALFGPVIGLATILGPVVAGLLVDADLFGTGWRAIFLINIPVGAYALVVGARVLPAPARSQGQADRSGGLDVPGMLLGGLGMSMLVYPLVQGRELGWPVWSLALLAGSAPVLALFALHQLRRARRGRTPLVRLTVFASRSYSSGVLFVVVFFGLITGFSLAVGLFLQLGLGYTPLAASLAMSSWAIGAFAGSAFSGMTMNSLGRKILHLGLGMMLAGLAALYAVFETAGTGLGGWHLVAPLLLFGAGMGMIFVPLFDIIVAGIADHEVGSGSAALESIQQLGASLGIAILGTVFFGAIGAPVAGHFDPSAALDAAKRVAELTLVLTAVAFLVAFLLPRRARAH</sequence>
<comment type="subcellular location">
    <subcellularLocation>
        <location evidence="1">Cell membrane</location>
        <topology evidence="1">Multi-pass membrane protein</topology>
    </subcellularLocation>
</comment>
<dbReference type="Gene3D" id="1.20.1250.20">
    <property type="entry name" value="MFS general substrate transporter like domains"/>
    <property type="match status" value="1"/>
</dbReference>
<feature type="transmembrane region" description="Helical" evidence="6">
    <location>
        <begin position="362"/>
        <end position="384"/>
    </location>
</feature>
<feature type="transmembrane region" description="Helical" evidence="6">
    <location>
        <begin position="331"/>
        <end position="356"/>
    </location>
</feature>
<feature type="transmembrane region" description="Helical" evidence="6">
    <location>
        <begin position="100"/>
        <end position="120"/>
    </location>
</feature>
<evidence type="ECO:0000256" key="6">
    <source>
        <dbReference type="SAM" id="Phobius"/>
    </source>
</evidence>
<dbReference type="InterPro" id="IPR020846">
    <property type="entry name" value="MFS_dom"/>
</dbReference>
<accession>A0A5C4JIB8</accession>
<dbReference type="PROSITE" id="PS50850">
    <property type="entry name" value="MFS"/>
    <property type="match status" value="1"/>
</dbReference>
<feature type="transmembrane region" description="Helical" evidence="6">
    <location>
        <begin position="475"/>
        <end position="496"/>
    </location>
</feature>
<protein>
    <submittedName>
        <fullName evidence="8">MFS transporter</fullName>
    </submittedName>
</protein>
<keyword evidence="2 6" id="KW-0812">Transmembrane</keyword>
<feature type="transmembrane region" description="Helical" evidence="6">
    <location>
        <begin position="157"/>
        <end position="178"/>
    </location>
</feature>
<evidence type="ECO:0000256" key="2">
    <source>
        <dbReference type="ARBA" id="ARBA00022692"/>
    </source>
</evidence>
<evidence type="ECO:0000256" key="5">
    <source>
        <dbReference type="SAM" id="MobiDB-lite"/>
    </source>
</evidence>
<keyword evidence="3 6" id="KW-1133">Transmembrane helix</keyword>
<dbReference type="GO" id="GO:0005886">
    <property type="term" value="C:plasma membrane"/>
    <property type="evidence" value="ECO:0007669"/>
    <property type="project" value="UniProtKB-SubCell"/>
</dbReference>
<dbReference type="PANTHER" id="PTHR42718">
    <property type="entry name" value="MAJOR FACILITATOR SUPERFAMILY MULTIDRUG TRANSPORTER MFSC"/>
    <property type="match status" value="1"/>
</dbReference>
<dbReference type="PANTHER" id="PTHR42718:SF39">
    <property type="entry name" value="ACTINORHODIN TRANSPORTER-RELATED"/>
    <property type="match status" value="1"/>
</dbReference>
<comment type="caution">
    <text evidence="8">The sequence shown here is derived from an EMBL/GenBank/DDBJ whole genome shotgun (WGS) entry which is preliminary data.</text>
</comment>
<gene>
    <name evidence="8" type="ORF">ETD83_04460</name>
</gene>
<dbReference type="AlphaFoldDB" id="A0A5C4JIB8"/>
<dbReference type="SUPFAM" id="SSF103473">
    <property type="entry name" value="MFS general substrate transporter"/>
    <property type="match status" value="1"/>
</dbReference>
<dbReference type="InterPro" id="IPR036259">
    <property type="entry name" value="MFS_trans_sf"/>
</dbReference>
<organism evidence="8 9">
    <name type="scientific">Actinomadura soli</name>
    <dbReference type="NCBI Taxonomy" id="2508997"/>
    <lineage>
        <taxon>Bacteria</taxon>
        <taxon>Bacillati</taxon>
        <taxon>Actinomycetota</taxon>
        <taxon>Actinomycetes</taxon>
        <taxon>Streptosporangiales</taxon>
        <taxon>Thermomonosporaceae</taxon>
        <taxon>Actinomadura</taxon>
    </lineage>
</organism>
<keyword evidence="4 6" id="KW-0472">Membrane</keyword>